<dbReference type="EMBL" id="SKBM01000013">
    <property type="protein sequence ID" value="TCZ59814.1"/>
    <property type="molecule type" value="Genomic_DNA"/>
</dbReference>
<gene>
    <name evidence="2" type="ORF">EXY23_14495</name>
</gene>
<name>A0A4R4DFU1_9PROT</name>
<dbReference type="Proteomes" id="UP000295023">
    <property type="component" value="Unassembled WGS sequence"/>
</dbReference>
<comment type="caution">
    <text evidence="2">The sequence shown here is derived from an EMBL/GenBank/DDBJ whole genome shotgun (WGS) entry which is preliminary data.</text>
</comment>
<feature type="region of interest" description="Disordered" evidence="1">
    <location>
        <begin position="26"/>
        <end position="45"/>
    </location>
</feature>
<evidence type="ECO:0000313" key="2">
    <source>
        <dbReference type="EMBL" id="TCZ59814.1"/>
    </source>
</evidence>
<evidence type="ECO:0000313" key="3">
    <source>
        <dbReference type="Proteomes" id="UP000295023"/>
    </source>
</evidence>
<accession>A0A4R4DFU1</accession>
<dbReference type="OrthoDB" id="7275222at2"/>
<evidence type="ECO:0000256" key="1">
    <source>
        <dbReference type="SAM" id="MobiDB-lite"/>
    </source>
</evidence>
<organism evidence="2 3">
    <name type="scientific">Roseicella aquatilis</name>
    <dbReference type="NCBI Taxonomy" id="2527868"/>
    <lineage>
        <taxon>Bacteria</taxon>
        <taxon>Pseudomonadati</taxon>
        <taxon>Pseudomonadota</taxon>
        <taxon>Alphaproteobacteria</taxon>
        <taxon>Acetobacterales</taxon>
        <taxon>Roseomonadaceae</taxon>
        <taxon>Roseicella</taxon>
    </lineage>
</organism>
<dbReference type="RefSeq" id="WP_132290508.1">
    <property type="nucleotide sequence ID" value="NZ_SKBM01000013.1"/>
</dbReference>
<reference evidence="2 3" key="1">
    <citation type="submission" date="2019-03" db="EMBL/GenBank/DDBJ databases">
        <title>Paracraurococcus aquatilis NE82 genome sequence.</title>
        <authorList>
            <person name="Zhao Y."/>
            <person name="Du Z."/>
        </authorList>
    </citation>
    <scope>NUCLEOTIDE SEQUENCE [LARGE SCALE GENOMIC DNA]</scope>
    <source>
        <strain evidence="2 3">NE82</strain>
    </source>
</reference>
<sequence length="138" mass="14515">MPNAAASKHPYLDIFAFALVPYAKHGPDHSKDPPSPQMLPLTGGSPEAKQVLDLLLGADHDIRDDHPRAAGINLDLAETRIRLAMSHGGAAPGLESALTCIHLAQREVTRGDTRRACAALADAIKAMTRAAPGSSPAR</sequence>
<dbReference type="AlphaFoldDB" id="A0A4R4DFU1"/>
<proteinExistence type="predicted"/>
<protein>
    <submittedName>
        <fullName evidence="2">Uncharacterized protein</fullName>
    </submittedName>
</protein>
<keyword evidence="3" id="KW-1185">Reference proteome</keyword>